<name>A0A7X4RW43_9VIBR</name>
<sequence>MFSTIKFVIITNVIIYLAVFAEETLLGVLSLHHVVDYAFITLVISWGSAALLHMSLPFQSSKKGKVSLLKRDEVMNAKKNVLEAQKEESTSTMATIIKLAWAGVPSLIFVLIYHFLF</sequence>
<dbReference type="AlphaFoldDB" id="A0A7X4RW43"/>
<gene>
    <name evidence="2" type="ORF">F9817_17330</name>
</gene>
<keyword evidence="1" id="KW-0472">Membrane</keyword>
<reference evidence="2 3" key="1">
    <citation type="submission" date="2019-10" db="EMBL/GenBank/DDBJ databases">
        <title>Vibrio sp. nov. isolated from a shrimp pond.</title>
        <authorList>
            <person name="Gomez-Gil B."/>
            <person name="Enciso-Ibarra J."/>
            <person name="Enciso-Ibarra K."/>
            <person name="Bolan-Mejia C."/>
        </authorList>
    </citation>
    <scope>NUCLEOTIDE SEQUENCE [LARGE SCALE GENOMIC DNA]</scope>
    <source>
        <strain evidence="2 3">CAIM 722</strain>
    </source>
</reference>
<evidence type="ECO:0000313" key="3">
    <source>
        <dbReference type="Proteomes" id="UP000462621"/>
    </source>
</evidence>
<dbReference type="Proteomes" id="UP000462621">
    <property type="component" value="Unassembled WGS sequence"/>
</dbReference>
<feature type="transmembrane region" description="Helical" evidence="1">
    <location>
        <begin position="96"/>
        <end position="116"/>
    </location>
</feature>
<feature type="transmembrane region" description="Helical" evidence="1">
    <location>
        <begin position="7"/>
        <end position="31"/>
    </location>
</feature>
<dbReference type="RefSeq" id="WP_161157422.1">
    <property type="nucleotide sequence ID" value="NZ_WEKT01000041.1"/>
</dbReference>
<evidence type="ECO:0000313" key="2">
    <source>
        <dbReference type="EMBL" id="MZI94942.1"/>
    </source>
</evidence>
<keyword evidence="1" id="KW-1133">Transmembrane helix</keyword>
<protein>
    <recommendedName>
        <fullName evidence="4">DUF3899 domain-containing protein</fullName>
    </recommendedName>
</protein>
<keyword evidence="1" id="KW-0812">Transmembrane</keyword>
<proteinExistence type="predicted"/>
<keyword evidence="3" id="KW-1185">Reference proteome</keyword>
<evidence type="ECO:0008006" key="4">
    <source>
        <dbReference type="Google" id="ProtNLM"/>
    </source>
</evidence>
<organism evidence="2 3">
    <name type="scientific">Vibrio eleionomae</name>
    <dbReference type="NCBI Taxonomy" id="2653505"/>
    <lineage>
        <taxon>Bacteria</taxon>
        <taxon>Pseudomonadati</taxon>
        <taxon>Pseudomonadota</taxon>
        <taxon>Gammaproteobacteria</taxon>
        <taxon>Vibrionales</taxon>
        <taxon>Vibrionaceae</taxon>
        <taxon>Vibrio</taxon>
    </lineage>
</organism>
<comment type="caution">
    <text evidence="2">The sequence shown here is derived from an EMBL/GenBank/DDBJ whole genome shotgun (WGS) entry which is preliminary data.</text>
</comment>
<feature type="transmembrane region" description="Helical" evidence="1">
    <location>
        <begin position="37"/>
        <end position="56"/>
    </location>
</feature>
<accession>A0A7X4RW43</accession>
<dbReference type="EMBL" id="WEKT01000041">
    <property type="protein sequence ID" value="MZI94942.1"/>
    <property type="molecule type" value="Genomic_DNA"/>
</dbReference>
<evidence type="ECO:0000256" key="1">
    <source>
        <dbReference type="SAM" id="Phobius"/>
    </source>
</evidence>